<proteinExistence type="inferred from homology"/>
<dbReference type="EMBL" id="PKMF04000064">
    <property type="protein sequence ID" value="KAK7853555.1"/>
    <property type="molecule type" value="Genomic_DNA"/>
</dbReference>
<dbReference type="Gene3D" id="3.80.10.10">
    <property type="entry name" value="Ribonuclease Inhibitor"/>
    <property type="match status" value="2"/>
</dbReference>
<feature type="non-terminal residue" evidence="4">
    <location>
        <position position="1"/>
    </location>
</feature>
<comment type="similarity">
    <text evidence="1">Belongs to the RLP family.</text>
</comment>
<dbReference type="Pfam" id="PF13855">
    <property type="entry name" value="LRR_8"/>
    <property type="match status" value="1"/>
</dbReference>
<protein>
    <submittedName>
        <fullName evidence="4">Receptor-like protein 15</fullName>
    </submittedName>
</protein>
<dbReference type="InterPro" id="IPR032675">
    <property type="entry name" value="LRR_dom_sf"/>
</dbReference>
<dbReference type="InterPro" id="IPR001611">
    <property type="entry name" value="Leu-rich_rpt"/>
</dbReference>
<dbReference type="PANTHER" id="PTHR48062">
    <property type="entry name" value="RECEPTOR-LIKE PROTEIN 14"/>
    <property type="match status" value="1"/>
</dbReference>
<keyword evidence="3" id="KW-0677">Repeat</keyword>
<dbReference type="AlphaFoldDB" id="A0AAW0LQQ0"/>
<dbReference type="SUPFAM" id="SSF52058">
    <property type="entry name" value="L domain-like"/>
    <property type="match status" value="1"/>
</dbReference>
<organism evidence="4 5">
    <name type="scientific">Quercus suber</name>
    <name type="common">Cork oak</name>
    <dbReference type="NCBI Taxonomy" id="58331"/>
    <lineage>
        <taxon>Eukaryota</taxon>
        <taxon>Viridiplantae</taxon>
        <taxon>Streptophyta</taxon>
        <taxon>Embryophyta</taxon>
        <taxon>Tracheophyta</taxon>
        <taxon>Spermatophyta</taxon>
        <taxon>Magnoliopsida</taxon>
        <taxon>eudicotyledons</taxon>
        <taxon>Gunneridae</taxon>
        <taxon>Pentapetalae</taxon>
        <taxon>rosids</taxon>
        <taxon>fabids</taxon>
        <taxon>Fagales</taxon>
        <taxon>Fagaceae</taxon>
        <taxon>Quercus</taxon>
    </lineage>
</organism>
<evidence type="ECO:0000256" key="2">
    <source>
        <dbReference type="ARBA" id="ARBA00022614"/>
    </source>
</evidence>
<evidence type="ECO:0000256" key="3">
    <source>
        <dbReference type="ARBA" id="ARBA00022737"/>
    </source>
</evidence>
<dbReference type="PANTHER" id="PTHR48062:SF6">
    <property type="entry name" value="LEUCINE-RICH REPEAT RECEPTOR PROTEIN KINASE MSL1-LIKE ISOFORM X1"/>
    <property type="match status" value="1"/>
</dbReference>
<evidence type="ECO:0000256" key="1">
    <source>
        <dbReference type="ARBA" id="ARBA00009592"/>
    </source>
</evidence>
<comment type="caution">
    <text evidence="4">The sequence shown here is derived from an EMBL/GenBank/DDBJ whole genome shotgun (WGS) entry which is preliminary data.</text>
</comment>
<accession>A0AAW0LQQ0</accession>
<gene>
    <name evidence="4" type="primary">RLP15_18</name>
    <name evidence="4" type="ORF">CFP56_035480</name>
</gene>
<dbReference type="Pfam" id="PF00560">
    <property type="entry name" value="LRR_1"/>
    <property type="match status" value="2"/>
</dbReference>
<sequence length="257" mass="29141">QFPNWLLENNTRLDIFIVNNNSFKGPFIVPYDIRPNMLSIDISDNYLHGPIPTNLGLKMSRNEFQGSIPSSFGNLLSENNISGTILMHFIMGCYHGQIFPTNFIWSNLRNLQLDNNHFSGTLPTWMGNMSFVEDIVMAKNHFEDPISTELCKLVDLRFLDLSDNNLFGSIPSCFNSTSIRNLELDRSRNNHLTSNIPNWIGSLSSLKILLLKENQLGDQIPIQLCLLQNLNILDISYNKFSGPIPQCLSNITFDASV</sequence>
<dbReference type="PRINTS" id="PR00019">
    <property type="entry name" value="LEURICHRPT"/>
</dbReference>
<evidence type="ECO:0000313" key="4">
    <source>
        <dbReference type="EMBL" id="KAK7853555.1"/>
    </source>
</evidence>
<dbReference type="Proteomes" id="UP000237347">
    <property type="component" value="Unassembled WGS sequence"/>
</dbReference>
<keyword evidence="5" id="KW-1185">Reference proteome</keyword>
<name>A0AAW0LQQ0_QUESU</name>
<reference evidence="4 5" key="1">
    <citation type="journal article" date="2018" name="Sci. Data">
        <title>The draft genome sequence of cork oak.</title>
        <authorList>
            <person name="Ramos A.M."/>
            <person name="Usie A."/>
            <person name="Barbosa P."/>
            <person name="Barros P.M."/>
            <person name="Capote T."/>
            <person name="Chaves I."/>
            <person name="Simoes F."/>
            <person name="Abreu I."/>
            <person name="Carrasquinho I."/>
            <person name="Faro C."/>
            <person name="Guimaraes J.B."/>
            <person name="Mendonca D."/>
            <person name="Nobrega F."/>
            <person name="Rodrigues L."/>
            <person name="Saibo N.J.M."/>
            <person name="Varela M.C."/>
            <person name="Egas C."/>
            <person name="Matos J."/>
            <person name="Miguel C.M."/>
            <person name="Oliveira M.M."/>
            <person name="Ricardo C.P."/>
            <person name="Goncalves S."/>
        </authorList>
    </citation>
    <scope>NUCLEOTIDE SEQUENCE [LARGE SCALE GENOMIC DNA]</scope>
    <source>
        <strain evidence="5">cv. HL8</strain>
    </source>
</reference>
<evidence type="ECO:0000313" key="5">
    <source>
        <dbReference type="Proteomes" id="UP000237347"/>
    </source>
</evidence>
<dbReference type="InterPro" id="IPR051502">
    <property type="entry name" value="RLP_Defense_Trigger"/>
</dbReference>
<keyword evidence="2" id="KW-0433">Leucine-rich repeat</keyword>